<gene>
    <name evidence="1" type="primary">cas7c</name>
    <name evidence="1" type="ORF">FEF65_06850</name>
</gene>
<dbReference type="Pfam" id="PF05107">
    <property type="entry name" value="Cas_Cas7"/>
    <property type="match status" value="1"/>
</dbReference>
<proteinExistence type="predicted"/>
<sequence>MSNCIQNRYDFVLLFDVQDGNPNGDPDAGNLPRVDAETGKGLVTDVCLKRKVRNYVGLKHGEKPPYEIYVKEKAVLTNQQEKAYIALGLDPKGKDGKRKGGDDVDKARDWMCRNFFDIRTFGAVMGLKEANCGQVRGPVQITFARSVDPVVTLEHSITRMAVATEAEAEKQDGDNRTMGRKFTVPYGLYVAHGFVSASLAGQTGFSEGDLSLLWESLNNMFEHDRSAARGMMATRKLVVFKHESNMGNAPAHVLFDRVQAELKDGVTAPRSFADYDISVNSDNLPSGVTILEV</sequence>
<dbReference type="CDD" id="cd09689">
    <property type="entry name" value="Cas7_I-C"/>
    <property type="match status" value="1"/>
</dbReference>
<evidence type="ECO:0000313" key="1">
    <source>
        <dbReference type="EMBL" id="TLS67625.1"/>
    </source>
</evidence>
<dbReference type="NCBIfam" id="TIGR02589">
    <property type="entry name" value="cas_Csd2"/>
    <property type="match status" value="1"/>
</dbReference>
<dbReference type="Proteomes" id="UP000306585">
    <property type="component" value="Unassembled WGS sequence"/>
</dbReference>
<dbReference type="AlphaFoldDB" id="A0A5R9GRD9"/>
<dbReference type="NCBIfam" id="TIGR01595">
    <property type="entry name" value="cas_CT1132"/>
    <property type="match status" value="1"/>
</dbReference>
<dbReference type="RefSeq" id="WP_138239058.1">
    <property type="nucleotide sequence ID" value="NZ_VBRY01000005.1"/>
</dbReference>
<dbReference type="InterPro" id="IPR006482">
    <property type="entry name" value="Cas7_Csh2/Csh2"/>
</dbReference>
<comment type="caution">
    <text evidence="1">The sequence shown here is derived from an EMBL/GenBank/DDBJ whole genome shotgun (WGS) entry which is preliminary data.</text>
</comment>
<reference evidence="1 2" key="1">
    <citation type="journal article" date="2019" name="Appl. Environ. Microbiol.">
        <title>Environmental Evidence and Genomic Insight of Iron-oxidizing Bacteria Preference Towards More Corrosion Resistant Stainless Steel at Higher Salinities.</title>
        <authorList>
            <person name="Garrison C.E."/>
            <person name="Price K.A."/>
            <person name="Field E.K."/>
        </authorList>
    </citation>
    <scope>NUCLEOTIDE SEQUENCE [LARGE SCALE GENOMIC DNA]</scope>
    <source>
        <strain evidence="1 2">P3</strain>
    </source>
</reference>
<accession>A0A5R9GRD9</accession>
<dbReference type="GO" id="GO:0043571">
    <property type="term" value="P:maintenance of CRISPR repeat elements"/>
    <property type="evidence" value="ECO:0007669"/>
    <property type="project" value="InterPro"/>
</dbReference>
<protein>
    <submittedName>
        <fullName evidence="1">Type I-C CRISPR-associated protein Cas7/Csd2</fullName>
    </submittedName>
</protein>
<organism evidence="1 2">
    <name type="scientific">Mariprofundus erugo</name>
    <dbReference type="NCBI Taxonomy" id="2528639"/>
    <lineage>
        <taxon>Bacteria</taxon>
        <taxon>Pseudomonadati</taxon>
        <taxon>Pseudomonadota</taxon>
        <taxon>Candidatius Mariprofundia</taxon>
        <taxon>Mariprofundales</taxon>
        <taxon>Mariprofundaceae</taxon>
        <taxon>Mariprofundus</taxon>
    </lineage>
</organism>
<name>A0A5R9GRD9_9PROT</name>
<dbReference type="InterPro" id="IPR013418">
    <property type="entry name" value="CRISPR-assoc_prot_Cas7/Csd2"/>
</dbReference>
<dbReference type="EMBL" id="VBRY01000005">
    <property type="protein sequence ID" value="TLS67625.1"/>
    <property type="molecule type" value="Genomic_DNA"/>
</dbReference>
<evidence type="ECO:0000313" key="2">
    <source>
        <dbReference type="Proteomes" id="UP000306585"/>
    </source>
</evidence>
<keyword evidence="2" id="KW-1185">Reference proteome</keyword>